<evidence type="ECO:0000313" key="2">
    <source>
        <dbReference type="Proteomes" id="UP000067626"/>
    </source>
</evidence>
<reference evidence="1 2" key="1">
    <citation type="submission" date="2015-07" db="EMBL/GenBank/DDBJ databases">
        <title>Genome analysis of myxobacterium Chondromyces crocatus Cm c5 reveals a high potential for natural compound synthesis and the genetic basis for the loss of fruiting body formation.</title>
        <authorList>
            <person name="Zaburannyi N."/>
            <person name="Bunk B."/>
            <person name="Maier J."/>
            <person name="Overmann J."/>
            <person name="Mueller R."/>
        </authorList>
    </citation>
    <scope>NUCLEOTIDE SEQUENCE [LARGE SCALE GENOMIC DNA]</scope>
    <source>
        <strain evidence="1 2">Cm c5</strain>
    </source>
</reference>
<dbReference type="EMBL" id="CP012159">
    <property type="protein sequence ID" value="AKT42809.1"/>
    <property type="molecule type" value="Genomic_DNA"/>
</dbReference>
<dbReference type="InterPro" id="IPR011990">
    <property type="entry name" value="TPR-like_helical_dom_sf"/>
</dbReference>
<keyword evidence="2" id="KW-1185">Reference proteome</keyword>
<dbReference type="AlphaFoldDB" id="A0A0K1EPR4"/>
<sequence length="241" mass="26933">MLRRALLAPTPRSRALWARRGLSLRCPLDASTQAMLLRQLYLAYYEERRFERAAEVAAQTVELGVLLDVAHQDVARALQALGDIEGALGHLRLAVRTGPPSRRAFHYWTLGSALHLDRRYDEAIAALTRAIRWGTTDKALYLGHVAAIQCERGKRVRNLRALITQLAEVPAGHGYGRFVLGLLAFHDKQWTEAREYLEAFIQRSTTGRMALAIALEGEVARARETLALLPKDGEPVPASHR</sequence>
<dbReference type="STRING" id="52.CMC5_070360"/>
<proteinExistence type="predicted"/>
<accession>A0A0K1EPR4</accession>
<organism evidence="1 2">
    <name type="scientific">Chondromyces crocatus</name>
    <dbReference type="NCBI Taxonomy" id="52"/>
    <lineage>
        <taxon>Bacteria</taxon>
        <taxon>Pseudomonadati</taxon>
        <taxon>Myxococcota</taxon>
        <taxon>Polyangia</taxon>
        <taxon>Polyangiales</taxon>
        <taxon>Polyangiaceae</taxon>
        <taxon>Chondromyces</taxon>
    </lineage>
</organism>
<gene>
    <name evidence="1" type="ORF">CMC5_070360</name>
</gene>
<dbReference type="Proteomes" id="UP000067626">
    <property type="component" value="Chromosome"/>
</dbReference>
<protein>
    <submittedName>
        <fullName evidence="1">Uncharacterized protein</fullName>
    </submittedName>
</protein>
<dbReference type="Gene3D" id="1.25.40.10">
    <property type="entry name" value="Tetratricopeptide repeat domain"/>
    <property type="match status" value="1"/>
</dbReference>
<dbReference type="KEGG" id="ccro:CMC5_070360"/>
<dbReference type="SUPFAM" id="SSF48452">
    <property type="entry name" value="TPR-like"/>
    <property type="match status" value="1"/>
</dbReference>
<name>A0A0K1EPR4_CHOCO</name>
<evidence type="ECO:0000313" key="1">
    <source>
        <dbReference type="EMBL" id="AKT42809.1"/>
    </source>
</evidence>